<dbReference type="Proteomes" id="UP001162156">
    <property type="component" value="Unassembled WGS sequence"/>
</dbReference>
<gene>
    <name evidence="1" type="ORF">NQ314_015417</name>
</gene>
<proteinExistence type="predicted"/>
<dbReference type="PANTHER" id="PTHR33480">
    <property type="entry name" value="SET DOMAIN-CONTAINING PROTEIN-RELATED"/>
    <property type="match status" value="1"/>
</dbReference>
<reference evidence="1" key="1">
    <citation type="journal article" date="2023" name="Insect Mol. Biol.">
        <title>Genome sequencing provides insights into the evolution of gene families encoding plant cell wall-degrading enzymes in longhorned beetles.</title>
        <authorList>
            <person name="Shin N.R."/>
            <person name="Okamura Y."/>
            <person name="Kirsch R."/>
            <person name="Pauchet Y."/>
        </authorList>
    </citation>
    <scope>NUCLEOTIDE SEQUENCE</scope>
    <source>
        <strain evidence="1">RBIC_L_NR</strain>
    </source>
</reference>
<dbReference type="EMBL" id="JANEYF010004270">
    <property type="protein sequence ID" value="KAJ8931648.1"/>
    <property type="molecule type" value="Genomic_DNA"/>
</dbReference>
<comment type="caution">
    <text evidence="1">The sequence shown here is derived from an EMBL/GenBank/DDBJ whole genome shotgun (WGS) entry which is preliminary data.</text>
</comment>
<evidence type="ECO:0000313" key="2">
    <source>
        <dbReference type="Proteomes" id="UP001162156"/>
    </source>
</evidence>
<dbReference type="PANTHER" id="PTHR33480:SF1">
    <property type="entry name" value="TYR RECOMBINASE DOMAIN-CONTAINING PROTEIN"/>
    <property type="match status" value="1"/>
</dbReference>
<protein>
    <submittedName>
        <fullName evidence="1">Uncharacterized protein</fullName>
    </submittedName>
</protein>
<dbReference type="AlphaFoldDB" id="A0AAV8WZ03"/>
<name>A0AAV8WZ03_9CUCU</name>
<keyword evidence="2" id="KW-1185">Reference proteome</keyword>
<sequence>MEKRNIPNIKSSDTSQKKSKIKDLKKLIEGHWCIELSSLALKNLKEKQWEKPSALPLTSDIEKLKKFIDDRAADSFNKLKMNIDVKNNYKILTECLTLTVMFNRKRVGEVQYLKIDTYRNDCSKINQDSFVQPLSEIEKNYV</sequence>
<organism evidence="1 2">
    <name type="scientific">Rhamnusium bicolor</name>
    <dbReference type="NCBI Taxonomy" id="1586634"/>
    <lineage>
        <taxon>Eukaryota</taxon>
        <taxon>Metazoa</taxon>
        <taxon>Ecdysozoa</taxon>
        <taxon>Arthropoda</taxon>
        <taxon>Hexapoda</taxon>
        <taxon>Insecta</taxon>
        <taxon>Pterygota</taxon>
        <taxon>Neoptera</taxon>
        <taxon>Endopterygota</taxon>
        <taxon>Coleoptera</taxon>
        <taxon>Polyphaga</taxon>
        <taxon>Cucujiformia</taxon>
        <taxon>Chrysomeloidea</taxon>
        <taxon>Cerambycidae</taxon>
        <taxon>Lepturinae</taxon>
        <taxon>Rhagiini</taxon>
        <taxon>Rhamnusium</taxon>
    </lineage>
</organism>
<accession>A0AAV8WZ03</accession>
<evidence type="ECO:0000313" key="1">
    <source>
        <dbReference type="EMBL" id="KAJ8931648.1"/>
    </source>
</evidence>